<keyword evidence="2 7" id="KW-0813">Transport</keyword>
<dbReference type="AlphaFoldDB" id="A0AAX1SQE3"/>
<dbReference type="Gene3D" id="1.10.3720.10">
    <property type="entry name" value="MetI-like"/>
    <property type="match status" value="1"/>
</dbReference>
<evidence type="ECO:0000256" key="3">
    <source>
        <dbReference type="ARBA" id="ARBA00022475"/>
    </source>
</evidence>
<accession>A0AAX1SQE3</accession>
<dbReference type="InterPro" id="IPR035906">
    <property type="entry name" value="MetI-like_sf"/>
</dbReference>
<proteinExistence type="inferred from homology"/>
<feature type="transmembrane region" description="Helical" evidence="7">
    <location>
        <begin position="12"/>
        <end position="35"/>
    </location>
</feature>
<organism evidence="9 10">
    <name type="scientific">Enterocloster aldenensis</name>
    <dbReference type="NCBI Taxonomy" id="358742"/>
    <lineage>
        <taxon>Bacteria</taxon>
        <taxon>Bacillati</taxon>
        <taxon>Bacillota</taxon>
        <taxon>Clostridia</taxon>
        <taxon>Lachnospirales</taxon>
        <taxon>Lachnospiraceae</taxon>
        <taxon>Enterocloster</taxon>
    </lineage>
</organism>
<evidence type="ECO:0000313" key="9">
    <source>
        <dbReference type="EMBL" id="MCG4745495.1"/>
    </source>
</evidence>
<comment type="subcellular location">
    <subcellularLocation>
        <location evidence="1 7">Cell membrane</location>
        <topology evidence="1 7">Multi-pass membrane protein</topology>
    </subcellularLocation>
</comment>
<evidence type="ECO:0000259" key="8">
    <source>
        <dbReference type="PROSITE" id="PS50928"/>
    </source>
</evidence>
<comment type="similarity">
    <text evidence="7">Belongs to the binding-protein-dependent transport system permease family.</text>
</comment>
<evidence type="ECO:0000256" key="6">
    <source>
        <dbReference type="ARBA" id="ARBA00023136"/>
    </source>
</evidence>
<feature type="transmembrane region" description="Helical" evidence="7">
    <location>
        <begin position="263"/>
        <end position="285"/>
    </location>
</feature>
<dbReference type="RefSeq" id="WP_117556562.1">
    <property type="nucleotide sequence ID" value="NZ_BAABZL010000001.1"/>
</dbReference>
<dbReference type="GeneID" id="97204361"/>
<dbReference type="SUPFAM" id="SSF161098">
    <property type="entry name" value="MetI-like"/>
    <property type="match status" value="1"/>
</dbReference>
<dbReference type="InterPro" id="IPR000515">
    <property type="entry name" value="MetI-like"/>
</dbReference>
<protein>
    <submittedName>
        <fullName evidence="9">Sugar ABC transporter permease</fullName>
    </submittedName>
</protein>
<evidence type="ECO:0000313" key="10">
    <source>
        <dbReference type="Proteomes" id="UP001299608"/>
    </source>
</evidence>
<name>A0AAX1SQE3_9FIRM</name>
<keyword evidence="4 7" id="KW-0812">Transmembrane</keyword>
<feature type="domain" description="ABC transmembrane type-1" evidence="8">
    <location>
        <begin position="71"/>
        <end position="284"/>
    </location>
</feature>
<keyword evidence="3" id="KW-1003">Cell membrane</keyword>
<dbReference type="EMBL" id="JAKNGE010000009">
    <property type="protein sequence ID" value="MCG4745495.1"/>
    <property type="molecule type" value="Genomic_DNA"/>
</dbReference>
<evidence type="ECO:0000256" key="7">
    <source>
        <dbReference type="RuleBase" id="RU363032"/>
    </source>
</evidence>
<gene>
    <name evidence="9" type="ORF">L0N08_08760</name>
</gene>
<evidence type="ECO:0000256" key="4">
    <source>
        <dbReference type="ARBA" id="ARBA00022692"/>
    </source>
</evidence>
<sequence>MNVKKYSWIWPYLLITPALTVVICVVFIPVIEAVITSLKYHDLRYPDRTAWVGLQNYADLLTADAQFWPSLCRTILWVIFGVGFQFLLGFVLALVLNARFRFRGIVRAAAMVPWVTPGVLIGLIWRWLYDGDYGVINDLLKRMGFLARGIAYLSRVDTALPAAIFSVVWQGVPFFALMLLAALQGVSTEMYEAADIDGARFFQKLFYITIPSIRNTIYVTLLLRVIWVANSIDIIQNMTAGGPAYATQTIGIYVYQKARVLNLGYASALAVIMTIILLAVSVPYLRYTFRQIDD</sequence>
<dbReference type="PROSITE" id="PS50928">
    <property type="entry name" value="ABC_TM1"/>
    <property type="match status" value="1"/>
</dbReference>
<evidence type="ECO:0000256" key="1">
    <source>
        <dbReference type="ARBA" id="ARBA00004651"/>
    </source>
</evidence>
<reference evidence="9" key="1">
    <citation type="submission" date="2022-01" db="EMBL/GenBank/DDBJ databases">
        <title>Collection of gut derived symbiotic bacterial strains cultured from healthy donors.</title>
        <authorList>
            <person name="Lin H."/>
            <person name="Kohout C."/>
            <person name="Waligurski E."/>
            <person name="Pamer E.G."/>
        </authorList>
    </citation>
    <scope>NUCLEOTIDE SEQUENCE</scope>
    <source>
        <strain evidence="9">DFI.6.55</strain>
    </source>
</reference>
<evidence type="ECO:0000256" key="5">
    <source>
        <dbReference type="ARBA" id="ARBA00022989"/>
    </source>
</evidence>
<keyword evidence="6 7" id="KW-0472">Membrane</keyword>
<dbReference type="PANTHER" id="PTHR43005:SF2">
    <property type="entry name" value="INTEGRAL MEMBRANE SUGAR TRANSPORT PROTEIN"/>
    <property type="match status" value="1"/>
</dbReference>
<dbReference type="PANTHER" id="PTHR43005">
    <property type="entry name" value="BLR7065 PROTEIN"/>
    <property type="match status" value="1"/>
</dbReference>
<feature type="transmembrane region" description="Helical" evidence="7">
    <location>
        <begin position="75"/>
        <end position="96"/>
    </location>
</feature>
<evidence type="ECO:0000256" key="2">
    <source>
        <dbReference type="ARBA" id="ARBA00022448"/>
    </source>
</evidence>
<dbReference type="GO" id="GO:0055085">
    <property type="term" value="P:transmembrane transport"/>
    <property type="evidence" value="ECO:0007669"/>
    <property type="project" value="InterPro"/>
</dbReference>
<dbReference type="GO" id="GO:0005886">
    <property type="term" value="C:plasma membrane"/>
    <property type="evidence" value="ECO:0007669"/>
    <property type="project" value="UniProtKB-SubCell"/>
</dbReference>
<feature type="transmembrane region" description="Helical" evidence="7">
    <location>
        <begin position="205"/>
        <end position="227"/>
    </location>
</feature>
<dbReference type="CDD" id="cd06261">
    <property type="entry name" value="TM_PBP2"/>
    <property type="match status" value="1"/>
</dbReference>
<dbReference type="Proteomes" id="UP001299608">
    <property type="component" value="Unassembled WGS sequence"/>
</dbReference>
<keyword evidence="5 7" id="KW-1133">Transmembrane helix</keyword>
<comment type="caution">
    <text evidence="9">The sequence shown here is derived from an EMBL/GenBank/DDBJ whole genome shotgun (WGS) entry which is preliminary data.</text>
</comment>
<feature type="transmembrane region" description="Helical" evidence="7">
    <location>
        <begin position="162"/>
        <end position="184"/>
    </location>
</feature>
<feature type="transmembrane region" description="Helical" evidence="7">
    <location>
        <begin position="108"/>
        <end position="128"/>
    </location>
</feature>
<dbReference type="Pfam" id="PF00528">
    <property type="entry name" value="BPD_transp_1"/>
    <property type="match status" value="1"/>
</dbReference>